<gene>
    <name evidence="5" type="ORF">APZ42_015172</name>
</gene>
<accession>A0A0P5J3J3</accession>
<dbReference type="InterPro" id="IPR045030">
    <property type="entry name" value="LYSM1-4"/>
</dbReference>
<keyword evidence="2" id="KW-1133">Transmembrane helix</keyword>
<dbReference type="Proteomes" id="UP000076858">
    <property type="component" value="Unassembled WGS sequence"/>
</dbReference>
<proteinExistence type="predicted"/>
<evidence type="ECO:0000313" key="5">
    <source>
        <dbReference type="EMBL" id="KZS18614.1"/>
    </source>
</evidence>
<dbReference type="CDD" id="cd00118">
    <property type="entry name" value="LysM"/>
    <property type="match status" value="1"/>
</dbReference>
<protein>
    <submittedName>
        <fullName evidence="4 5">LysM and peptidoglycan-binding domain-containing protein</fullName>
    </submittedName>
</protein>
<dbReference type="InterPro" id="IPR036779">
    <property type="entry name" value="LysM_dom_sf"/>
</dbReference>
<dbReference type="EMBL" id="GDIQ01046881">
    <property type="protein sequence ID" value="JAN47856.1"/>
    <property type="molecule type" value="Transcribed_RNA"/>
</dbReference>
<feature type="domain" description="LysM" evidence="3">
    <location>
        <begin position="71"/>
        <end position="115"/>
    </location>
</feature>
<dbReference type="EMBL" id="GDIQ01087166">
    <property type="protein sequence ID" value="JAN07571.1"/>
    <property type="molecule type" value="Transcribed_RNA"/>
</dbReference>
<feature type="transmembrane region" description="Helical" evidence="2">
    <location>
        <begin position="210"/>
        <end position="231"/>
    </location>
</feature>
<dbReference type="PROSITE" id="PS51782">
    <property type="entry name" value="LYSM"/>
    <property type="match status" value="1"/>
</dbReference>
<organism evidence="5 6">
    <name type="scientific">Daphnia magna</name>
    <dbReference type="NCBI Taxonomy" id="35525"/>
    <lineage>
        <taxon>Eukaryota</taxon>
        <taxon>Metazoa</taxon>
        <taxon>Ecdysozoa</taxon>
        <taxon>Arthropoda</taxon>
        <taxon>Crustacea</taxon>
        <taxon>Branchiopoda</taxon>
        <taxon>Diplostraca</taxon>
        <taxon>Cladocera</taxon>
        <taxon>Anomopoda</taxon>
        <taxon>Daphniidae</taxon>
        <taxon>Daphnia</taxon>
    </lineage>
</organism>
<evidence type="ECO:0000256" key="1">
    <source>
        <dbReference type="SAM" id="MobiDB-lite"/>
    </source>
</evidence>
<keyword evidence="2" id="KW-0472">Membrane</keyword>
<sequence length="258" mass="29369">MTNRSYGYSRLISYEEKAASRKDSSTDDDNDSLSGTKLRRLTTIDKKKERWPGSASHLSLSSPSDVQREYREHLIKPKETLQGLALHYRCTVFELKLANNIQKETEFFARRTIKIPVRQHSSLTEKLPNDKASLLSFGDDKSGNFTPSNSLEFLKQVDQDLQRLKEKARVYDIDSNDPATSTFIPDSERLRRTVRPNRTDCQGDDCGLSWSHILGMALLVLLACPLLYFLYLELNLHKSTRASTHEETVASLNVSNAL</sequence>
<feature type="compositionally biased region" description="Low complexity" evidence="1">
    <location>
        <begin position="54"/>
        <end position="64"/>
    </location>
</feature>
<dbReference type="PANTHER" id="PTHR20932:SF13">
    <property type="entry name" value="LD36653P"/>
    <property type="match status" value="1"/>
</dbReference>
<reference evidence="5 6" key="2">
    <citation type="submission" date="2016-03" db="EMBL/GenBank/DDBJ databases">
        <title>EvidentialGene: Evidence-directed Construction of Genes on Genomes.</title>
        <authorList>
            <person name="Gilbert D.G."/>
            <person name="Choi J.-H."/>
            <person name="Mockaitis K."/>
            <person name="Colbourne J."/>
            <person name="Pfrender M."/>
        </authorList>
    </citation>
    <scope>NUCLEOTIDE SEQUENCE [LARGE SCALE GENOMIC DNA]</scope>
    <source>
        <strain evidence="5 6">Xinb3</strain>
        <tissue evidence="5">Complete organism</tissue>
    </source>
</reference>
<evidence type="ECO:0000313" key="6">
    <source>
        <dbReference type="Proteomes" id="UP000076858"/>
    </source>
</evidence>
<dbReference type="EMBL" id="LRGB01000512">
    <property type="protein sequence ID" value="KZS18614.1"/>
    <property type="molecule type" value="Genomic_DNA"/>
</dbReference>
<dbReference type="AlphaFoldDB" id="A0A0P5J3J3"/>
<name>A0A0P5J3J3_9CRUS</name>
<dbReference type="STRING" id="35525.A0A0P5J3J3"/>
<feature type="region of interest" description="Disordered" evidence="1">
    <location>
        <begin position="17"/>
        <end position="64"/>
    </location>
</feature>
<dbReference type="Gene3D" id="3.10.350.10">
    <property type="entry name" value="LysM domain"/>
    <property type="match status" value="1"/>
</dbReference>
<dbReference type="OrthoDB" id="538216at2759"/>
<dbReference type="PANTHER" id="PTHR20932">
    <property type="entry name" value="LYSM AND PUTATIVE PEPTIDOGLYCAN-BINDING DOMAIN-CONTAINING PROTEIN"/>
    <property type="match status" value="1"/>
</dbReference>
<evidence type="ECO:0000259" key="3">
    <source>
        <dbReference type="PROSITE" id="PS51782"/>
    </source>
</evidence>
<feature type="compositionally biased region" description="Basic and acidic residues" evidence="1">
    <location>
        <begin position="42"/>
        <end position="51"/>
    </location>
</feature>
<evidence type="ECO:0000313" key="4">
    <source>
        <dbReference type="EMBL" id="JAN07571.1"/>
    </source>
</evidence>
<keyword evidence="6" id="KW-1185">Reference proteome</keyword>
<reference evidence="4" key="1">
    <citation type="submission" date="2015-10" db="EMBL/GenBank/DDBJ databases">
        <title>EvidentialGene: Evidence-directed Construction of Complete mRNA Transcriptomes without Genomes.</title>
        <authorList>
            <person name="Gilbert D.G."/>
        </authorList>
    </citation>
    <scope>NUCLEOTIDE SEQUENCE</scope>
</reference>
<evidence type="ECO:0000256" key="2">
    <source>
        <dbReference type="SAM" id="Phobius"/>
    </source>
</evidence>
<dbReference type="EMBL" id="GDIQ01052928">
    <property type="protein sequence ID" value="JAN41809.1"/>
    <property type="molecule type" value="Transcribed_RNA"/>
</dbReference>
<dbReference type="InterPro" id="IPR018392">
    <property type="entry name" value="LysM"/>
</dbReference>
<keyword evidence="2" id="KW-0812">Transmembrane</keyword>